<reference evidence="1 2" key="1">
    <citation type="journal article" date="2016" name="Nat. Commun.">
        <title>Thousands of microbial genomes shed light on interconnected biogeochemical processes in an aquifer system.</title>
        <authorList>
            <person name="Anantharaman K."/>
            <person name="Brown C.T."/>
            <person name="Hug L.A."/>
            <person name="Sharon I."/>
            <person name="Castelle C.J."/>
            <person name="Probst A.J."/>
            <person name="Thomas B.C."/>
            <person name="Singh A."/>
            <person name="Wilkins M.J."/>
            <person name="Karaoz U."/>
            <person name="Brodie E.L."/>
            <person name="Williams K.H."/>
            <person name="Hubbard S.S."/>
            <person name="Banfield J.F."/>
        </authorList>
    </citation>
    <scope>NUCLEOTIDE SEQUENCE [LARGE SCALE GENOMIC DNA]</scope>
</reference>
<accession>A0A1F7UNM6</accession>
<evidence type="ECO:0000313" key="2">
    <source>
        <dbReference type="Proteomes" id="UP000176604"/>
    </source>
</evidence>
<dbReference type="AlphaFoldDB" id="A0A1F7UNM6"/>
<name>A0A1F7UNM6_9BACT</name>
<proteinExistence type="predicted"/>
<dbReference type="EMBL" id="MGEF01000013">
    <property type="protein sequence ID" value="OGL79297.1"/>
    <property type="molecule type" value="Genomic_DNA"/>
</dbReference>
<gene>
    <name evidence="1" type="ORF">A3J43_01665</name>
</gene>
<sequence length="96" mass="10702">MVSEQSKRTGFVPAINPEDSELQMNALEKASAKLQSGEIGHLTRENIEEDISKERLITLDGQIPNGITLWLRSIDWDNGTAVCWGGAAVWRDNSQY</sequence>
<evidence type="ECO:0000313" key="1">
    <source>
        <dbReference type="EMBL" id="OGL79297.1"/>
    </source>
</evidence>
<dbReference type="PROSITE" id="PS50096">
    <property type="entry name" value="IQ"/>
    <property type="match status" value="1"/>
</dbReference>
<dbReference type="STRING" id="1802397.A3J43_01665"/>
<comment type="caution">
    <text evidence="1">The sequence shown here is derived from an EMBL/GenBank/DDBJ whole genome shotgun (WGS) entry which is preliminary data.</text>
</comment>
<dbReference type="Proteomes" id="UP000176604">
    <property type="component" value="Unassembled WGS sequence"/>
</dbReference>
<protein>
    <submittedName>
        <fullName evidence="1">Uncharacterized protein</fullName>
    </submittedName>
</protein>
<organism evidence="1 2">
    <name type="scientific">Candidatus Uhrbacteria bacterium RIFCSPHIGHO2_12_FULL_54_23</name>
    <dbReference type="NCBI Taxonomy" id="1802397"/>
    <lineage>
        <taxon>Bacteria</taxon>
        <taxon>Candidatus Uhriibacteriota</taxon>
    </lineage>
</organism>